<dbReference type="Proteomes" id="UP000219514">
    <property type="component" value="Unassembled WGS sequence"/>
</dbReference>
<protein>
    <recommendedName>
        <fullName evidence="1">non-specific serine/threonine protein kinase</fullName>
        <ecNumber evidence="1">2.7.11.1</ecNumber>
    </recommendedName>
</protein>
<evidence type="ECO:0000256" key="1">
    <source>
        <dbReference type="ARBA" id="ARBA00012513"/>
    </source>
</evidence>
<dbReference type="Gene3D" id="1.50.10.20">
    <property type="match status" value="1"/>
</dbReference>
<keyword evidence="7" id="KW-0479">Metal-binding</keyword>
<feature type="region of interest" description="Disordered" evidence="8">
    <location>
        <begin position="891"/>
        <end position="942"/>
    </location>
</feature>
<evidence type="ECO:0000259" key="9">
    <source>
        <dbReference type="PROSITE" id="PS50011"/>
    </source>
</evidence>
<keyword evidence="4" id="KW-0547">Nucleotide-binding</keyword>
<evidence type="ECO:0000256" key="8">
    <source>
        <dbReference type="SAM" id="MobiDB-lite"/>
    </source>
</evidence>
<evidence type="ECO:0000256" key="6">
    <source>
        <dbReference type="ARBA" id="ARBA00022840"/>
    </source>
</evidence>
<evidence type="ECO:0000256" key="2">
    <source>
        <dbReference type="ARBA" id="ARBA00022527"/>
    </source>
</evidence>
<dbReference type="AlphaFoldDB" id="A0A285ECQ6"/>
<dbReference type="CDD" id="cd04791">
    <property type="entry name" value="LanC_SerThrkinase"/>
    <property type="match status" value="1"/>
</dbReference>
<dbReference type="InterPro" id="IPR058053">
    <property type="entry name" value="RamC_C"/>
</dbReference>
<evidence type="ECO:0000256" key="7">
    <source>
        <dbReference type="PIRSR" id="PIRSR607822-1"/>
    </source>
</evidence>
<accession>A0A285ECQ6</accession>
<evidence type="ECO:0000313" key="10">
    <source>
        <dbReference type="EMBL" id="SNX96633.1"/>
    </source>
</evidence>
<keyword evidence="7" id="KW-0862">Zinc</keyword>
<dbReference type="PANTHER" id="PTHR43289">
    <property type="entry name" value="MITOGEN-ACTIVATED PROTEIN KINASE KINASE KINASE 20-RELATED"/>
    <property type="match status" value="1"/>
</dbReference>
<dbReference type="Gene3D" id="1.10.510.10">
    <property type="entry name" value="Transferase(Phosphotransferase) domain 1"/>
    <property type="match status" value="1"/>
</dbReference>
<sequence length="942" mass="99713">MEETLLVDGLQAVLDRCGAEDWRVRPGRSWCHVEPPGGVPGMQGWKLHLSATPLSAPVVLARAADVLVRHRCPFKFAPTLRLVQELGSRGCDRGGGGKFLTAYPDLHGDALRALAAELHRVIEGLPGPGILSDRPYRPGSLVHYRFGTFTGVPLLGNDGTYEAMLMAPDGSLVPDQRKAWFTPPPWAPPDPFRPIPPAGAGAATQPVLLNGRYLVREVIRHAFTGGVYRATDEVTGETVVLKQARPHAGADLTGRDARDARRHEAAMLELFGPSGLTPRLLELFEQQGDLFLAQEAVPGVTLREWVPDNTAPDDGGTWGNSPATVARMAGALVDLVALVHGQGLVLRDLDPNNVMVTPDGELRLIDLELLARPGELVAAAYTPGYVAPELAGLPAIGPAPEPAADLFGLGATLFYLVTGADPLLPPDEPHPRPHRERIASWLHQVAGGNEAARRLAPVIAALLHEDPARRPGLEAVRAGLADRSPLAPIAVPRGIDDADLRRMVDDALGHLVATMDPDHATRLWPSAAFGTTTDPLNVQHGAAGVLRVLTLAHEISRDPGLREAVDVTARWIGRRVHREPRMLPGLHFGRSGTAWALLEAGRTLGDRDLVSVAADLARRVPVRWPNPDVCHGVAGAGLTQLRFWECTGDHEFLTRACQAADSLVSAARRQGDDVLWPIPQGFASSMAGVAHYGFAHGIAGVGTFLLAAGRATGSDPYLDLAGAAAETLAAAAELDRGAAYWTAGPEGGRRKTTWCSGSSGVGTFLARVWQHGGDARYAELSAQAAVAVRRSRWHAGTAQCHGLAGDGEFLLDLADVLGDERYRNWARELAVGLRVRHALRAGRMVVPDEMGNDVVADFGTGLSGVAAFLLRLQHGGSRLWLPGGWTSEHPLGVADGQPRSRTPASGSDGVDGVVAAGRAGATPRTGTRVSGTATGGGGGGPW</sequence>
<feature type="compositionally biased region" description="Low complexity" evidence="8">
    <location>
        <begin position="903"/>
        <end position="932"/>
    </location>
</feature>
<dbReference type="SUPFAM" id="SSF158745">
    <property type="entry name" value="LanC-like"/>
    <property type="match status" value="1"/>
</dbReference>
<keyword evidence="3" id="KW-0808">Transferase</keyword>
<dbReference type="Gene3D" id="3.30.200.20">
    <property type="entry name" value="Phosphorylase Kinase, domain 1"/>
    <property type="match status" value="1"/>
</dbReference>
<dbReference type="PANTHER" id="PTHR43289:SF6">
    <property type="entry name" value="SERINE_THREONINE-PROTEIN KINASE NEKL-3"/>
    <property type="match status" value="1"/>
</dbReference>
<dbReference type="SMART" id="SM01260">
    <property type="entry name" value="LANC_like"/>
    <property type="match status" value="1"/>
</dbReference>
<proteinExistence type="predicted"/>
<evidence type="ECO:0000256" key="4">
    <source>
        <dbReference type="ARBA" id="ARBA00022741"/>
    </source>
</evidence>
<dbReference type="RefSeq" id="WP_172442412.1">
    <property type="nucleotide sequence ID" value="NZ_JACHXB010000002.1"/>
</dbReference>
<dbReference type="InterPro" id="IPR057929">
    <property type="entry name" value="RamC_N"/>
</dbReference>
<dbReference type="EC" id="2.7.11.1" evidence="1"/>
<organism evidence="10 11">
    <name type="scientific">Geodermatophilus sabuli</name>
    <dbReference type="NCBI Taxonomy" id="1564158"/>
    <lineage>
        <taxon>Bacteria</taxon>
        <taxon>Bacillati</taxon>
        <taxon>Actinomycetota</taxon>
        <taxon>Actinomycetes</taxon>
        <taxon>Geodermatophilales</taxon>
        <taxon>Geodermatophilaceae</taxon>
        <taxon>Geodermatophilus</taxon>
    </lineage>
</organism>
<dbReference type="PROSITE" id="PS50011">
    <property type="entry name" value="PROTEIN_KINASE_DOM"/>
    <property type="match status" value="1"/>
</dbReference>
<reference evidence="10 11" key="1">
    <citation type="submission" date="2017-09" db="EMBL/GenBank/DDBJ databases">
        <authorList>
            <person name="Ehlers B."/>
            <person name="Leendertz F.H."/>
        </authorList>
    </citation>
    <scope>NUCLEOTIDE SEQUENCE [LARGE SCALE GENOMIC DNA]</scope>
    <source>
        <strain evidence="10 11">DSM 46844</strain>
    </source>
</reference>
<dbReference type="InterPro" id="IPR011009">
    <property type="entry name" value="Kinase-like_dom_sf"/>
</dbReference>
<dbReference type="GO" id="GO:0046872">
    <property type="term" value="F:metal ion binding"/>
    <property type="evidence" value="ECO:0007669"/>
    <property type="project" value="UniProtKB-KW"/>
</dbReference>
<feature type="compositionally biased region" description="Gly residues" evidence="8">
    <location>
        <begin position="933"/>
        <end position="942"/>
    </location>
</feature>
<dbReference type="SMART" id="SM00220">
    <property type="entry name" value="S_TKc"/>
    <property type="match status" value="1"/>
</dbReference>
<feature type="domain" description="Protein kinase" evidence="9">
    <location>
        <begin position="213"/>
        <end position="487"/>
    </location>
</feature>
<dbReference type="NCBIfam" id="NF038150">
    <property type="entry name" value="lanthi_synth_IV"/>
    <property type="match status" value="1"/>
</dbReference>
<keyword evidence="6" id="KW-0067">ATP-binding</keyword>
<keyword evidence="11" id="KW-1185">Reference proteome</keyword>
<feature type="binding site" evidence="7">
    <location>
        <position position="755"/>
    </location>
    <ligand>
        <name>Zn(2+)</name>
        <dbReference type="ChEBI" id="CHEBI:29105"/>
    </ligand>
</feature>
<name>A0A285ECQ6_9ACTN</name>
<evidence type="ECO:0000256" key="3">
    <source>
        <dbReference type="ARBA" id="ARBA00022679"/>
    </source>
</evidence>
<dbReference type="GO" id="GO:0005524">
    <property type="term" value="F:ATP binding"/>
    <property type="evidence" value="ECO:0007669"/>
    <property type="project" value="UniProtKB-KW"/>
</dbReference>
<dbReference type="InterPro" id="IPR000719">
    <property type="entry name" value="Prot_kinase_dom"/>
</dbReference>
<evidence type="ECO:0000256" key="5">
    <source>
        <dbReference type="ARBA" id="ARBA00022777"/>
    </source>
</evidence>
<keyword evidence="5 10" id="KW-0418">Kinase</keyword>
<dbReference type="Pfam" id="PF00069">
    <property type="entry name" value="Pkinase"/>
    <property type="match status" value="1"/>
</dbReference>
<feature type="binding site" evidence="7">
    <location>
        <position position="800"/>
    </location>
    <ligand>
        <name>Zn(2+)</name>
        <dbReference type="ChEBI" id="CHEBI:29105"/>
    </ligand>
</feature>
<dbReference type="SUPFAM" id="SSF56112">
    <property type="entry name" value="Protein kinase-like (PK-like)"/>
    <property type="match status" value="1"/>
</dbReference>
<dbReference type="GO" id="GO:0031179">
    <property type="term" value="P:peptide modification"/>
    <property type="evidence" value="ECO:0007669"/>
    <property type="project" value="InterPro"/>
</dbReference>
<dbReference type="EMBL" id="OBDO01000004">
    <property type="protein sequence ID" value="SNX96633.1"/>
    <property type="molecule type" value="Genomic_DNA"/>
</dbReference>
<keyword evidence="2 10" id="KW-0723">Serine/threonine-protein kinase</keyword>
<evidence type="ECO:0000313" key="11">
    <source>
        <dbReference type="Proteomes" id="UP000219514"/>
    </source>
</evidence>
<feature type="binding site" evidence="7">
    <location>
        <position position="801"/>
    </location>
    <ligand>
        <name>Zn(2+)</name>
        <dbReference type="ChEBI" id="CHEBI:29105"/>
    </ligand>
</feature>
<dbReference type="InterPro" id="IPR007822">
    <property type="entry name" value="LANC-like"/>
</dbReference>
<dbReference type="Pfam" id="PF05147">
    <property type="entry name" value="LANC_like"/>
    <property type="match status" value="1"/>
</dbReference>
<dbReference type="GO" id="GO:0004674">
    <property type="term" value="F:protein serine/threonine kinase activity"/>
    <property type="evidence" value="ECO:0007669"/>
    <property type="project" value="UniProtKB-KW"/>
</dbReference>
<dbReference type="Pfam" id="PF25816">
    <property type="entry name" value="RamC_N"/>
    <property type="match status" value="1"/>
</dbReference>
<gene>
    <name evidence="10" type="ORF">SAMN06893097_104348</name>
</gene>